<dbReference type="KEGG" id="sus:Acid_5463"/>
<protein>
    <recommendedName>
        <fullName evidence="1">DinB-like domain-containing protein</fullName>
    </recommendedName>
</protein>
<dbReference type="InParanoid" id="Q01VA5"/>
<dbReference type="InterPro" id="IPR024775">
    <property type="entry name" value="DinB-like"/>
</dbReference>
<accession>Q01VA5</accession>
<proteinExistence type="predicted"/>
<sequence length="195" mass="21657" precursor="true">MTCSRGVFLLAATAVLLPAQTISDKDRNAAVNGLRSSSTLFLRAIEGVSEAQWNFKAAPERWSIAECAEHLAVTDSVMLDWIRKIVAQPAAGMEHVFYEAVLVKSVDRSRKDKAPRSIAPTGRWQTPAEVMDAFRKHREQTIAYVQTTKDDLRSHLTASKTEPLDAFQLVLTITGHTERHVAQINEVKGSLGYPR</sequence>
<dbReference type="STRING" id="234267.Acid_5463"/>
<dbReference type="Gene3D" id="1.20.120.450">
    <property type="entry name" value="dinb family like domain"/>
    <property type="match status" value="1"/>
</dbReference>
<reference evidence="2" key="1">
    <citation type="submission" date="2006-10" db="EMBL/GenBank/DDBJ databases">
        <title>Complete sequence of Solibacter usitatus Ellin6076.</title>
        <authorList>
            <consortium name="US DOE Joint Genome Institute"/>
            <person name="Copeland A."/>
            <person name="Lucas S."/>
            <person name="Lapidus A."/>
            <person name="Barry K."/>
            <person name="Detter J.C."/>
            <person name="Glavina del Rio T."/>
            <person name="Hammon N."/>
            <person name="Israni S."/>
            <person name="Dalin E."/>
            <person name="Tice H."/>
            <person name="Pitluck S."/>
            <person name="Thompson L.S."/>
            <person name="Brettin T."/>
            <person name="Bruce D."/>
            <person name="Han C."/>
            <person name="Tapia R."/>
            <person name="Gilna P."/>
            <person name="Schmutz J."/>
            <person name="Larimer F."/>
            <person name="Land M."/>
            <person name="Hauser L."/>
            <person name="Kyrpides N."/>
            <person name="Mikhailova N."/>
            <person name="Janssen P.H."/>
            <person name="Kuske C.R."/>
            <person name="Richardson P."/>
        </authorList>
    </citation>
    <scope>NUCLEOTIDE SEQUENCE</scope>
    <source>
        <strain evidence="2">Ellin6076</strain>
    </source>
</reference>
<dbReference type="HOGENOM" id="CLU_109379_0_0_0"/>
<dbReference type="EMBL" id="CP000473">
    <property type="protein sequence ID" value="ABJ86410.1"/>
    <property type="molecule type" value="Genomic_DNA"/>
</dbReference>
<dbReference type="OrthoDB" id="129718at2"/>
<dbReference type="Pfam" id="PF12867">
    <property type="entry name" value="DinB_2"/>
    <property type="match status" value="1"/>
</dbReference>
<evidence type="ECO:0000259" key="1">
    <source>
        <dbReference type="Pfam" id="PF12867"/>
    </source>
</evidence>
<gene>
    <name evidence="2" type="ordered locus">Acid_5463</name>
</gene>
<feature type="domain" description="DinB-like" evidence="1">
    <location>
        <begin position="39"/>
        <end position="184"/>
    </location>
</feature>
<dbReference type="eggNOG" id="COG2318">
    <property type="taxonomic scope" value="Bacteria"/>
</dbReference>
<evidence type="ECO:0000313" key="2">
    <source>
        <dbReference type="EMBL" id="ABJ86410.1"/>
    </source>
</evidence>
<name>Q01VA5_SOLUE</name>
<dbReference type="SUPFAM" id="SSF109854">
    <property type="entry name" value="DinB/YfiT-like putative metalloenzymes"/>
    <property type="match status" value="1"/>
</dbReference>
<dbReference type="AlphaFoldDB" id="Q01VA5"/>
<organism evidence="2">
    <name type="scientific">Solibacter usitatus (strain Ellin6076)</name>
    <dbReference type="NCBI Taxonomy" id="234267"/>
    <lineage>
        <taxon>Bacteria</taxon>
        <taxon>Pseudomonadati</taxon>
        <taxon>Acidobacteriota</taxon>
        <taxon>Terriglobia</taxon>
        <taxon>Bryobacterales</taxon>
        <taxon>Solibacteraceae</taxon>
        <taxon>Candidatus Solibacter</taxon>
    </lineage>
</organism>
<dbReference type="InterPro" id="IPR034660">
    <property type="entry name" value="DinB/YfiT-like"/>
</dbReference>